<evidence type="ECO:0000313" key="2">
    <source>
        <dbReference type="EMBL" id="GHD06255.1"/>
    </source>
</evidence>
<accession>A0ABQ3GH79</accession>
<sequence>MDWETIADIATTVGTFVALAGVITSVIINIRSERAAAMRAEAAARLADANSRRAVEALERIADRIPGGTNGLSVAAEPPVPRAAWAMRHQEGDLYVLENVGDATAHQTSIASAPGANLRFEPPAVTDVEPGGSVTFRAAQRLTTSDSTLTVSWQENGEARQWKYPLPPSSRPA</sequence>
<feature type="transmembrane region" description="Helical" evidence="1">
    <location>
        <begin position="6"/>
        <end position="30"/>
    </location>
</feature>
<dbReference type="EMBL" id="BMXK01000006">
    <property type="protein sequence ID" value="GHD06255.1"/>
    <property type="molecule type" value="Genomic_DNA"/>
</dbReference>
<protein>
    <submittedName>
        <fullName evidence="2">Uncharacterized protein</fullName>
    </submittedName>
</protein>
<evidence type="ECO:0000313" key="3">
    <source>
        <dbReference type="Proteomes" id="UP000642819"/>
    </source>
</evidence>
<reference evidence="3" key="1">
    <citation type="journal article" date="2019" name="Int. J. Syst. Evol. Microbiol.">
        <title>The Global Catalogue of Microorganisms (GCM) 10K type strain sequencing project: providing services to taxonomists for standard genome sequencing and annotation.</title>
        <authorList>
            <consortium name="The Broad Institute Genomics Platform"/>
            <consortium name="The Broad Institute Genome Sequencing Center for Infectious Disease"/>
            <person name="Wu L."/>
            <person name="Ma J."/>
        </authorList>
    </citation>
    <scope>NUCLEOTIDE SEQUENCE [LARGE SCALE GENOMIC DNA]</scope>
    <source>
        <strain evidence="3">KCTC 19466</strain>
    </source>
</reference>
<gene>
    <name evidence="2" type="ORF">GCM10008096_16030</name>
</gene>
<keyword evidence="1" id="KW-0472">Membrane</keyword>
<dbReference type="Proteomes" id="UP000642819">
    <property type="component" value="Unassembled WGS sequence"/>
</dbReference>
<proteinExistence type="predicted"/>
<name>A0ABQ3GH79_9MICC</name>
<comment type="caution">
    <text evidence="2">The sequence shown here is derived from an EMBL/GenBank/DDBJ whole genome shotgun (WGS) entry which is preliminary data.</text>
</comment>
<keyword evidence="1" id="KW-0812">Transmembrane</keyword>
<dbReference type="RefSeq" id="WP_189349630.1">
    <property type="nucleotide sequence ID" value="NZ_BMXK01000006.1"/>
</dbReference>
<evidence type="ECO:0000256" key="1">
    <source>
        <dbReference type="SAM" id="Phobius"/>
    </source>
</evidence>
<keyword evidence="1" id="KW-1133">Transmembrane helix</keyword>
<organism evidence="2 3">
    <name type="scientific">Zhihengliuella salsuginis</name>
    <dbReference type="NCBI Taxonomy" id="578222"/>
    <lineage>
        <taxon>Bacteria</taxon>
        <taxon>Bacillati</taxon>
        <taxon>Actinomycetota</taxon>
        <taxon>Actinomycetes</taxon>
        <taxon>Micrococcales</taxon>
        <taxon>Micrococcaceae</taxon>
        <taxon>Zhihengliuella</taxon>
    </lineage>
</organism>
<keyword evidence="3" id="KW-1185">Reference proteome</keyword>